<proteinExistence type="predicted"/>
<keyword evidence="3" id="KW-1185">Reference proteome</keyword>
<keyword evidence="1" id="KW-0472">Membrane</keyword>
<comment type="caution">
    <text evidence="2">The sequence shown here is derived from an EMBL/GenBank/DDBJ whole genome shotgun (WGS) entry which is preliminary data.</text>
</comment>
<dbReference type="AlphaFoldDB" id="U2J7S2"/>
<evidence type="ECO:0000313" key="2">
    <source>
        <dbReference type="EMBL" id="ERJ60969.1"/>
    </source>
</evidence>
<sequence>MFYVQRFVFFGICVVISSVMYLLPKKVLKSDWFFGISDLFFQKCDYCLALSDLLLMKSIHFIASIDHMLMSCTYPLVESKHIV</sequence>
<name>U2J7S2_9SPHI</name>
<evidence type="ECO:0000313" key="3">
    <source>
        <dbReference type="Proteomes" id="UP000016584"/>
    </source>
</evidence>
<keyword evidence="1" id="KW-1133">Transmembrane helix</keyword>
<accession>U2J7S2</accession>
<organism evidence="2 3">
    <name type="scientific">Sphingobacterium paucimobilis HER1398</name>
    <dbReference type="NCBI Taxonomy" id="1346330"/>
    <lineage>
        <taxon>Bacteria</taxon>
        <taxon>Pseudomonadati</taxon>
        <taxon>Bacteroidota</taxon>
        <taxon>Sphingobacteriia</taxon>
        <taxon>Sphingobacteriales</taxon>
        <taxon>Sphingobacteriaceae</taxon>
        <taxon>Sphingobacterium</taxon>
    </lineage>
</organism>
<dbReference type="EMBL" id="ATDL01000004">
    <property type="protein sequence ID" value="ERJ60969.1"/>
    <property type="molecule type" value="Genomic_DNA"/>
</dbReference>
<evidence type="ECO:0000256" key="1">
    <source>
        <dbReference type="SAM" id="Phobius"/>
    </source>
</evidence>
<reference evidence="2 3" key="1">
    <citation type="journal article" date="2013" name="Genome Announc.">
        <title>The Draft Genome Sequence of Sphingomonas paucimobilis Strain HER1398 (Proteobacteria), Host to the Giant PAU Phage, Indicates That It Is a Member of the Genus Sphingobacterium (Bacteroidetes).</title>
        <authorList>
            <person name="White R.A.III."/>
            <person name="Suttle C.A."/>
        </authorList>
    </citation>
    <scope>NUCLEOTIDE SEQUENCE [LARGE SCALE GENOMIC DNA]</scope>
    <source>
        <strain evidence="2 3">HER1398</strain>
    </source>
</reference>
<gene>
    <name evidence="2" type="ORF">M472_19630</name>
</gene>
<keyword evidence="1" id="KW-0812">Transmembrane</keyword>
<feature type="transmembrane region" description="Helical" evidence="1">
    <location>
        <begin position="6"/>
        <end position="23"/>
    </location>
</feature>
<protein>
    <submittedName>
        <fullName evidence="2">Uncharacterized protein</fullName>
    </submittedName>
</protein>
<dbReference type="Proteomes" id="UP000016584">
    <property type="component" value="Unassembled WGS sequence"/>
</dbReference>